<organism evidence="2 3">
    <name type="scientific">Caerostris darwini</name>
    <dbReference type="NCBI Taxonomy" id="1538125"/>
    <lineage>
        <taxon>Eukaryota</taxon>
        <taxon>Metazoa</taxon>
        <taxon>Ecdysozoa</taxon>
        <taxon>Arthropoda</taxon>
        <taxon>Chelicerata</taxon>
        <taxon>Arachnida</taxon>
        <taxon>Araneae</taxon>
        <taxon>Araneomorphae</taxon>
        <taxon>Entelegynae</taxon>
        <taxon>Araneoidea</taxon>
        <taxon>Araneidae</taxon>
        <taxon>Caerostris</taxon>
    </lineage>
</organism>
<dbReference type="AlphaFoldDB" id="A0AAV4SFU4"/>
<evidence type="ECO:0000256" key="1">
    <source>
        <dbReference type="SAM" id="MobiDB-lite"/>
    </source>
</evidence>
<feature type="region of interest" description="Disordered" evidence="1">
    <location>
        <begin position="74"/>
        <end position="171"/>
    </location>
</feature>
<proteinExistence type="predicted"/>
<evidence type="ECO:0000313" key="2">
    <source>
        <dbReference type="EMBL" id="GIY31385.1"/>
    </source>
</evidence>
<evidence type="ECO:0000313" key="3">
    <source>
        <dbReference type="Proteomes" id="UP001054837"/>
    </source>
</evidence>
<accession>A0AAV4SFU4</accession>
<gene>
    <name evidence="2" type="ORF">CDAR_249151</name>
</gene>
<sequence length="182" mass="20629">METELKPCPTYKFAIQTFFETEKRRLKIKPPPQFWNKSSCVLSAVYPIPHPLITDEIHWVFMSSHPPMRVPILQNEKTEDTERGSLNSLGTVRKEDEENPRGFVEAGSSSQMAEDPERCRESQGAPSSPTRPGGKTPLTDRRQGGRPPLDPRPQPVASHPTLHHTEAKDFPSGFHLDLLRLR</sequence>
<dbReference type="Proteomes" id="UP001054837">
    <property type="component" value="Unassembled WGS sequence"/>
</dbReference>
<comment type="caution">
    <text evidence="2">The sequence shown here is derived from an EMBL/GenBank/DDBJ whole genome shotgun (WGS) entry which is preliminary data.</text>
</comment>
<reference evidence="2 3" key="1">
    <citation type="submission" date="2021-06" db="EMBL/GenBank/DDBJ databases">
        <title>Caerostris darwini draft genome.</title>
        <authorList>
            <person name="Kono N."/>
            <person name="Arakawa K."/>
        </authorList>
    </citation>
    <scope>NUCLEOTIDE SEQUENCE [LARGE SCALE GENOMIC DNA]</scope>
</reference>
<keyword evidence="3" id="KW-1185">Reference proteome</keyword>
<name>A0AAV4SFU4_9ARAC</name>
<protein>
    <submittedName>
        <fullName evidence="2">Uncharacterized protein</fullName>
    </submittedName>
</protein>
<dbReference type="EMBL" id="BPLQ01007652">
    <property type="protein sequence ID" value="GIY31385.1"/>
    <property type="molecule type" value="Genomic_DNA"/>
</dbReference>